<evidence type="ECO:0000313" key="1">
    <source>
        <dbReference type="EMBL" id="SIQ54222.1"/>
    </source>
</evidence>
<organism evidence="1 2">
    <name type="scientific">Maribacter ulvicola</name>
    <dbReference type="NCBI Taxonomy" id="228959"/>
    <lineage>
        <taxon>Bacteria</taxon>
        <taxon>Pseudomonadati</taxon>
        <taxon>Bacteroidota</taxon>
        <taxon>Flavobacteriia</taxon>
        <taxon>Flavobacteriales</taxon>
        <taxon>Flavobacteriaceae</taxon>
        <taxon>Maribacter</taxon>
    </lineage>
</organism>
<dbReference type="STRING" id="228959.SAMN05421797_10216"/>
<reference evidence="2" key="1">
    <citation type="submission" date="2017-01" db="EMBL/GenBank/DDBJ databases">
        <authorList>
            <person name="Varghese N."/>
            <person name="Submissions S."/>
        </authorList>
    </citation>
    <scope>NUCLEOTIDE SEQUENCE [LARGE SCALE GENOMIC DNA]</scope>
    <source>
        <strain evidence="2">DSM 15366</strain>
    </source>
</reference>
<dbReference type="AlphaFoldDB" id="A0A1N6TLD8"/>
<proteinExistence type="predicted"/>
<dbReference type="Proteomes" id="UP000186953">
    <property type="component" value="Unassembled WGS sequence"/>
</dbReference>
<evidence type="ECO:0000313" key="2">
    <source>
        <dbReference type="Proteomes" id="UP000186953"/>
    </source>
</evidence>
<sequence length="85" mass="10287">MAVYEKVNNLAASLQSIKEDILLNFNASVGDVNRYYHWSLKLTLKTQTNIKFIHYQYFIPIIYRIDIKYYHILFLTYRYKFGLLL</sequence>
<dbReference type="EMBL" id="FTMA01000002">
    <property type="protein sequence ID" value="SIQ54222.1"/>
    <property type="molecule type" value="Genomic_DNA"/>
</dbReference>
<protein>
    <submittedName>
        <fullName evidence="1">Uncharacterized protein</fullName>
    </submittedName>
</protein>
<name>A0A1N6TLD8_9FLAO</name>
<gene>
    <name evidence="1" type="ORF">SAMN05421797_10216</name>
</gene>
<accession>A0A1N6TLD8</accession>
<keyword evidence="2" id="KW-1185">Reference proteome</keyword>